<evidence type="ECO:0000313" key="3">
    <source>
        <dbReference type="Proteomes" id="UP000693981"/>
    </source>
</evidence>
<keyword evidence="3" id="KW-1185">Reference proteome</keyword>
<gene>
    <name evidence="2" type="ORF">PHYBOEH_010401</name>
</gene>
<reference evidence="2" key="1">
    <citation type="submission" date="2021-02" db="EMBL/GenBank/DDBJ databases">
        <authorList>
            <person name="Palmer J.M."/>
        </authorList>
    </citation>
    <scope>NUCLEOTIDE SEQUENCE</scope>
    <source>
        <strain evidence="2">SCRP23</strain>
    </source>
</reference>
<dbReference type="InterPro" id="IPR001810">
    <property type="entry name" value="F-box_dom"/>
</dbReference>
<evidence type="ECO:0000313" key="2">
    <source>
        <dbReference type="EMBL" id="KAG7382656.1"/>
    </source>
</evidence>
<accession>A0A8T1VP20</accession>
<organism evidence="2 3">
    <name type="scientific">Phytophthora boehmeriae</name>
    <dbReference type="NCBI Taxonomy" id="109152"/>
    <lineage>
        <taxon>Eukaryota</taxon>
        <taxon>Sar</taxon>
        <taxon>Stramenopiles</taxon>
        <taxon>Oomycota</taxon>
        <taxon>Peronosporomycetes</taxon>
        <taxon>Peronosporales</taxon>
        <taxon>Peronosporaceae</taxon>
        <taxon>Phytophthora</taxon>
    </lineage>
</organism>
<protein>
    <recommendedName>
        <fullName evidence="1">F-box domain-containing protein</fullName>
    </recommendedName>
</protein>
<comment type="caution">
    <text evidence="2">The sequence shown here is derived from an EMBL/GenBank/DDBJ whole genome shotgun (WGS) entry which is preliminary data.</text>
</comment>
<dbReference type="Proteomes" id="UP000693981">
    <property type="component" value="Unassembled WGS sequence"/>
</dbReference>
<feature type="domain" description="F-box" evidence="1">
    <location>
        <begin position="48"/>
        <end position="82"/>
    </location>
</feature>
<proteinExistence type="predicted"/>
<dbReference type="OrthoDB" id="6283463at2759"/>
<dbReference type="Pfam" id="PF12937">
    <property type="entry name" value="F-box-like"/>
    <property type="match status" value="1"/>
</dbReference>
<dbReference type="EMBL" id="JAGDFL010000706">
    <property type="protein sequence ID" value="KAG7382656.1"/>
    <property type="molecule type" value="Genomic_DNA"/>
</dbReference>
<dbReference type="AlphaFoldDB" id="A0A8T1VP20"/>
<name>A0A8T1VP20_9STRA</name>
<sequence length="143" mass="15888">MCLLSWDKARNSDLAEPGTIFSSAGAERVFVLPLFGEKMPPLESGVSASIFRYLTNADLHNASLVNHLWNQVALGDTVWDNASFIPTEANVAAARRSRKKRRLEMPIKLEPGVVFISNSKVNRLIQDEVVKREPNLSVLSALR</sequence>
<evidence type="ECO:0000259" key="1">
    <source>
        <dbReference type="Pfam" id="PF12937"/>
    </source>
</evidence>